<dbReference type="AlphaFoldDB" id="A0A6L2KPQ4"/>
<dbReference type="PANTHER" id="PTHR45835:SF103">
    <property type="entry name" value="RNA-DIRECTED DNA POLYMERASE"/>
    <property type="match status" value="1"/>
</dbReference>
<dbReference type="Gene3D" id="3.10.10.10">
    <property type="entry name" value="HIV Type 1 Reverse Transcriptase, subunit A, domain 1"/>
    <property type="match status" value="1"/>
</dbReference>
<accession>A0A6L2KPQ4</accession>
<dbReference type="InterPro" id="IPR043502">
    <property type="entry name" value="DNA/RNA_pol_sf"/>
</dbReference>
<organism evidence="2">
    <name type="scientific">Tanacetum cinerariifolium</name>
    <name type="common">Dalmatian daisy</name>
    <name type="synonym">Chrysanthemum cinerariifolium</name>
    <dbReference type="NCBI Taxonomy" id="118510"/>
    <lineage>
        <taxon>Eukaryota</taxon>
        <taxon>Viridiplantae</taxon>
        <taxon>Streptophyta</taxon>
        <taxon>Embryophyta</taxon>
        <taxon>Tracheophyta</taxon>
        <taxon>Spermatophyta</taxon>
        <taxon>Magnoliopsida</taxon>
        <taxon>eudicotyledons</taxon>
        <taxon>Gunneridae</taxon>
        <taxon>Pentapetalae</taxon>
        <taxon>asterids</taxon>
        <taxon>campanulids</taxon>
        <taxon>Asterales</taxon>
        <taxon>Asteraceae</taxon>
        <taxon>Asteroideae</taxon>
        <taxon>Anthemideae</taxon>
        <taxon>Anthemidinae</taxon>
        <taxon>Tanacetum</taxon>
    </lineage>
</organism>
<sequence length="972" mass="111053">MTKTQQRDYMRHFVKNSSALVYNQGWTIKKVKVLSIAKLRLEFEYIQKHLERSNLLNFRRSTFHPKPTLDTLPAKRATQRAPPIPAVSLQDPVGVPATPSIPTDVSLLAATSSAPADIPVPAVSIAHAAVSVPAEPMVHPAKSHMDPPLTAPAHGSSEPTVAAPPSLSSRHCRKHIAKKRVTPIVDVADAAMIKFDSDNDKVAGCCGCSISVGRTKYIRFTSVGDLHVLFQSLDDADALHFWRTQDSWRICSWRLCPRAQVHVLEMVDGQVIHMFVDVSYPLSVGFSCWFSTTLQMVFTSPWLTAKKELTHHEDQMLLSYDPAVLGVPAGFELLLVLFMLLEQRCNPQAYSHSLYEALVLFVEKKDGTFQMSKNCWELSKLTIKNHYPLPRIDDLFDQLPVRGGSQSSFEVGYGATKEGEVVFLSYLSASFGYMKYISSSMYIWKTFGGDTCDLDSIWEEYGHGSPGPRCFFRYTMFLYSCYLCYFMSLYPFTERYAQPYFFHVLIRQNEPRDFTKLVKAIFMPHNVSSTSDHRLIELENQVQCMMEAHISQSKPVQVNEIASSCEICSGPHDTQYCMEDLEQAFFEYASMRVDKVNKCAHAKIQGDRVCLFGDMYWWLGRNKDIATYVNFRGYVKSVLIDYGGNWDTHIPLREFSNNNGYHLSIRCDLFEALYKRKCRSPVLWAEVRENQLIGPEMVQGTIDKVVIIKERFKAARDRQKSYADNRDADLSKDKSGLESPLEFQRSWYVEGHVRSGVISFVLAQRTMIKERDHQAKMKATPRKLAYDNSDKDAPARREKLPQNIRVYEGYKDSKDHLGIFSAATEQKEWQMPIWCKMFCQTLGERHKTGLMIWTLKVWTISRVLSQKFLEEFSQQKRYAKDPTEIYGIKRRQNESLQAFIDQFKSKSSHIKGVPLVLRISAFMHGHGHPELAKKLNDKIPKTVNKMFERVRAFIRGEVAAGSAEMVHPSQGD</sequence>
<dbReference type="GO" id="GO:0003964">
    <property type="term" value="F:RNA-directed DNA polymerase activity"/>
    <property type="evidence" value="ECO:0007669"/>
    <property type="project" value="UniProtKB-KW"/>
</dbReference>
<keyword evidence="2" id="KW-0808">Transferase</keyword>
<evidence type="ECO:0000313" key="2">
    <source>
        <dbReference type="EMBL" id="GEU51501.1"/>
    </source>
</evidence>
<feature type="region of interest" description="Disordered" evidence="1">
    <location>
        <begin position="138"/>
        <end position="169"/>
    </location>
</feature>
<dbReference type="InterPro" id="IPR043128">
    <property type="entry name" value="Rev_trsase/Diguanyl_cyclase"/>
</dbReference>
<protein>
    <submittedName>
        <fullName evidence="2">Reverse transcriptase domain-containing protein</fullName>
    </submittedName>
</protein>
<reference evidence="2" key="1">
    <citation type="journal article" date="2019" name="Sci. Rep.">
        <title>Draft genome of Tanacetum cinerariifolium, the natural source of mosquito coil.</title>
        <authorList>
            <person name="Yamashiro T."/>
            <person name="Shiraishi A."/>
            <person name="Satake H."/>
            <person name="Nakayama K."/>
        </authorList>
    </citation>
    <scope>NUCLEOTIDE SEQUENCE</scope>
</reference>
<keyword evidence="2" id="KW-0695">RNA-directed DNA polymerase</keyword>
<dbReference type="PANTHER" id="PTHR45835">
    <property type="entry name" value="YALI0A06105P"/>
    <property type="match status" value="1"/>
</dbReference>
<comment type="caution">
    <text evidence="2">The sequence shown here is derived from an EMBL/GenBank/DDBJ whole genome shotgun (WGS) entry which is preliminary data.</text>
</comment>
<gene>
    <name evidence="2" type="ORF">Tci_023479</name>
</gene>
<evidence type="ECO:0000256" key="1">
    <source>
        <dbReference type="SAM" id="MobiDB-lite"/>
    </source>
</evidence>
<dbReference type="Gene3D" id="3.30.70.270">
    <property type="match status" value="1"/>
</dbReference>
<dbReference type="EMBL" id="BKCJ010002877">
    <property type="protein sequence ID" value="GEU51501.1"/>
    <property type="molecule type" value="Genomic_DNA"/>
</dbReference>
<keyword evidence="2" id="KW-0548">Nucleotidyltransferase</keyword>
<name>A0A6L2KPQ4_TANCI</name>
<proteinExistence type="predicted"/>
<dbReference type="SUPFAM" id="SSF56672">
    <property type="entry name" value="DNA/RNA polymerases"/>
    <property type="match status" value="1"/>
</dbReference>